<feature type="region of interest" description="Disordered" evidence="1">
    <location>
        <begin position="229"/>
        <end position="255"/>
    </location>
</feature>
<evidence type="ECO:0000256" key="1">
    <source>
        <dbReference type="SAM" id="MobiDB-lite"/>
    </source>
</evidence>
<name>A0A486XY01_9GAMM</name>
<sequence length="255" mass="28811">MLLTLIITLVVALVIIAIIVNAIQQHKDRLASLKRAEYSKLRAVLEDTEDLMVNTANVPMSAALSQMLLKRIAFTLRAMVELEPGARDIKQRLKETESRLSDSSAAASDAANETVTLPENDPQLIAMIKGIKRLRTVLRSEHARGNVDTQVVIQEDKRLEVLQLRINVESQVKRGNQARTNSMLGSARQYFEKALTALGNTPHQDDYTTTRKSEVMQALEDIALQLKEGNVRDREKKEEKENKDLDELFAPKRKW</sequence>
<reference evidence="2" key="1">
    <citation type="submission" date="2019-04" db="EMBL/GenBank/DDBJ databases">
        <authorList>
            <person name="Brambilla D."/>
        </authorList>
    </citation>
    <scope>NUCLEOTIDE SEQUENCE</scope>
    <source>
        <strain evidence="2">BAL1</strain>
    </source>
</reference>
<evidence type="ECO:0000313" key="2">
    <source>
        <dbReference type="EMBL" id="VHO06689.1"/>
    </source>
</evidence>
<gene>
    <name evidence="2" type="ORF">BAL341_3701</name>
</gene>
<accession>A0A486XY01</accession>
<protein>
    <recommendedName>
        <fullName evidence="3">ATPase involved in DNA repair</fullName>
    </recommendedName>
</protein>
<dbReference type="EMBL" id="CAAJGR010000034">
    <property type="protein sequence ID" value="VHO06689.1"/>
    <property type="molecule type" value="Genomic_DNA"/>
</dbReference>
<evidence type="ECO:0008006" key="3">
    <source>
        <dbReference type="Google" id="ProtNLM"/>
    </source>
</evidence>
<organism evidence="2">
    <name type="scientific">Rheinheimera sp. BAL341</name>
    <dbReference type="NCBI Taxonomy" id="1708203"/>
    <lineage>
        <taxon>Bacteria</taxon>
        <taxon>Pseudomonadati</taxon>
        <taxon>Pseudomonadota</taxon>
        <taxon>Gammaproteobacteria</taxon>
        <taxon>Chromatiales</taxon>
        <taxon>Chromatiaceae</taxon>
        <taxon>Rheinheimera</taxon>
    </lineage>
</organism>
<dbReference type="AlphaFoldDB" id="A0A486XY01"/>
<feature type="region of interest" description="Disordered" evidence="1">
    <location>
        <begin position="93"/>
        <end position="115"/>
    </location>
</feature>
<feature type="compositionally biased region" description="Low complexity" evidence="1">
    <location>
        <begin position="101"/>
        <end position="111"/>
    </location>
</feature>
<proteinExistence type="predicted"/>